<dbReference type="STRING" id="6184.A0A430Q9R4"/>
<dbReference type="Proteomes" id="UP000290809">
    <property type="component" value="Unassembled WGS sequence"/>
</dbReference>
<protein>
    <submittedName>
        <fullName evidence="7">Uncharacterized protein</fullName>
    </submittedName>
</protein>
<dbReference type="Pfam" id="PF02985">
    <property type="entry name" value="HEAT"/>
    <property type="match status" value="1"/>
</dbReference>
<name>A0A430Q9R4_SCHBO</name>
<evidence type="ECO:0000256" key="4">
    <source>
        <dbReference type="ARBA" id="ARBA00022737"/>
    </source>
</evidence>
<comment type="subcellular location">
    <subcellularLocation>
        <location evidence="1">Cytoplasm</location>
    </subcellularLocation>
</comment>
<dbReference type="InterPro" id="IPR016024">
    <property type="entry name" value="ARM-type_fold"/>
</dbReference>
<evidence type="ECO:0000256" key="5">
    <source>
        <dbReference type="ARBA" id="ARBA00022927"/>
    </source>
</evidence>
<keyword evidence="5" id="KW-0653">Protein transport</keyword>
<dbReference type="PANTHER" id="PTHR10527">
    <property type="entry name" value="IMPORTIN BETA"/>
    <property type="match status" value="1"/>
</dbReference>
<dbReference type="AlphaFoldDB" id="A0A430Q9R4"/>
<evidence type="ECO:0000313" key="7">
    <source>
        <dbReference type="EMBL" id="RTG84452.1"/>
    </source>
</evidence>
<dbReference type="InterPro" id="IPR011989">
    <property type="entry name" value="ARM-like"/>
</dbReference>
<dbReference type="InterPro" id="IPR040122">
    <property type="entry name" value="Importin_beta"/>
</dbReference>
<evidence type="ECO:0000256" key="1">
    <source>
        <dbReference type="ARBA" id="ARBA00004496"/>
    </source>
</evidence>
<evidence type="ECO:0000256" key="6">
    <source>
        <dbReference type="SAM" id="MobiDB-lite"/>
    </source>
</evidence>
<keyword evidence="4" id="KW-0677">Repeat</keyword>
<keyword evidence="3" id="KW-0963">Cytoplasm</keyword>
<dbReference type="EMBL" id="QMKO01002176">
    <property type="protein sequence ID" value="RTG84452.1"/>
    <property type="molecule type" value="Genomic_DNA"/>
</dbReference>
<dbReference type="Gene3D" id="1.25.10.10">
    <property type="entry name" value="Leucine-rich Repeat Variant"/>
    <property type="match status" value="2"/>
</dbReference>
<dbReference type="GO" id="GO:0005737">
    <property type="term" value="C:cytoplasm"/>
    <property type="evidence" value="ECO:0007669"/>
    <property type="project" value="UniProtKB-SubCell"/>
</dbReference>
<feature type="region of interest" description="Disordered" evidence="6">
    <location>
        <begin position="487"/>
        <end position="522"/>
    </location>
</feature>
<keyword evidence="8" id="KW-1185">Reference proteome</keyword>
<dbReference type="InterPro" id="IPR000357">
    <property type="entry name" value="HEAT"/>
</dbReference>
<feature type="compositionally biased region" description="Basic and acidic residues" evidence="6">
    <location>
        <begin position="487"/>
        <end position="497"/>
    </location>
</feature>
<dbReference type="SUPFAM" id="SSF48371">
    <property type="entry name" value="ARM repeat"/>
    <property type="match status" value="1"/>
</dbReference>
<comment type="caution">
    <text evidence="7">The sequence shown here is derived from an EMBL/GenBank/DDBJ whole genome shotgun (WGS) entry which is preliminary data.</text>
</comment>
<proteinExistence type="predicted"/>
<evidence type="ECO:0000256" key="3">
    <source>
        <dbReference type="ARBA" id="ARBA00022490"/>
    </source>
</evidence>
<reference evidence="7 8" key="1">
    <citation type="journal article" date="2019" name="PLoS Pathog.">
        <title>Genome sequence of the bovine parasite Schistosoma bovis Tanzania.</title>
        <authorList>
            <person name="Oey H."/>
            <person name="Zakrzewski M."/>
            <person name="Gobert G."/>
            <person name="Gravermann K."/>
            <person name="Stoye J."/>
            <person name="Jones M."/>
            <person name="Mcmanus D."/>
            <person name="Krause L."/>
        </authorList>
    </citation>
    <scope>NUCLEOTIDE SEQUENCE [LARGE SCALE GENOMIC DNA]</scope>
    <source>
        <strain evidence="7 8">TAN1997</strain>
    </source>
</reference>
<accession>A0A430Q9R4</accession>
<gene>
    <name evidence="7" type="ORF">DC041_0004659</name>
</gene>
<evidence type="ECO:0000313" key="8">
    <source>
        <dbReference type="Proteomes" id="UP000290809"/>
    </source>
</evidence>
<evidence type="ECO:0000256" key="2">
    <source>
        <dbReference type="ARBA" id="ARBA00022448"/>
    </source>
</evidence>
<organism evidence="7 8">
    <name type="scientific">Schistosoma bovis</name>
    <name type="common">Blood fluke</name>
    <dbReference type="NCBI Taxonomy" id="6184"/>
    <lineage>
        <taxon>Eukaryota</taxon>
        <taxon>Metazoa</taxon>
        <taxon>Spiralia</taxon>
        <taxon>Lophotrochozoa</taxon>
        <taxon>Platyhelminthes</taxon>
        <taxon>Trematoda</taxon>
        <taxon>Digenea</taxon>
        <taxon>Strigeidida</taxon>
        <taxon>Schistosomatoidea</taxon>
        <taxon>Schistosomatidae</taxon>
        <taxon>Schistosoma</taxon>
    </lineage>
</organism>
<keyword evidence="2" id="KW-0813">Transport</keyword>
<dbReference type="GO" id="GO:0006606">
    <property type="term" value="P:protein import into nucleus"/>
    <property type="evidence" value="ECO:0007669"/>
    <property type="project" value="InterPro"/>
</dbReference>
<dbReference type="GO" id="GO:0005634">
    <property type="term" value="C:nucleus"/>
    <property type="evidence" value="ECO:0007669"/>
    <property type="project" value="UniProtKB-SubCell"/>
</dbReference>
<sequence length="736" mass="81698">MSYSSLVAIQPMEATNLLSTLELLCAPKKLDREKGEDQLNNISLTSDEVKLVSSWIEEKLEGLSNWEDVFGGITAAIILLRNVDYRSLVDVGIVGKLEDQAVECHDNPEFRVRIAAGQLMGSLCRHAGLSLFIRYLPTVIQGVVTNLERNTEAPVSEAELSLRELNLAKECSINLSSSSLSIFHDTAGWKNLETWMKCLQEMVSNLPSKDFIKVDRTIILELIFKAVQHVNRFVRETGYDVLSTMISRHLCYTEPEAKEATYINVATQLAKGLSDNWSQVRMAASRAVRTLFEVDPPSGYTRDDIYPILLPAMCLNRYYVAEGVRIYSQDTWCRVTQGEGRKLLGQYLVPAVDYYIQQSDADNHAVREASCASMAEIVTKLDPNLLLPCVSKLLDALIVCFGDESWPVRDAACVALGSLISTFPNETRAAGYDNLMATQFLRNLSDSIPSVRDGAAKSIAAILKSVGDQSLFQHYINHIVEKIDGLSKQPKESHGAESSRVSGKGPGASHVTVHSGDAAHDSRHTDQVMYSCGSLAPKLQKDILFYIVFLCSSQFSRLTKISKQINFKSRSYHVDISSLYLHTAANISGRKGGGCHNGLHQRASEPWEEADGAIRLIGQISDKFPNRVTDDLIEQLLKGCEHRNYTHYPYFLETACDVIVQLCNHLEKPQFKKYMDAFLEVLATAVESKLPLAVNAASECLKSIGNRFGPTVLRGRIESHINAFVSENLVDLLPPV</sequence>